<evidence type="ECO:0000313" key="2">
    <source>
        <dbReference type="EMBL" id="MPC32158.1"/>
    </source>
</evidence>
<comment type="caution">
    <text evidence="2">The sequence shown here is derived from an EMBL/GenBank/DDBJ whole genome shotgun (WGS) entry which is preliminary data.</text>
</comment>
<name>A0A5B7EFA8_PORTR</name>
<dbReference type="Proteomes" id="UP000324222">
    <property type="component" value="Unassembled WGS sequence"/>
</dbReference>
<reference evidence="2 3" key="1">
    <citation type="submission" date="2019-05" db="EMBL/GenBank/DDBJ databases">
        <title>Another draft genome of Portunus trituberculatus and its Hox gene families provides insights of decapod evolution.</title>
        <authorList>
            <person name="Jeong J.-H."/>
            <person name="Song I."/>
            <person name="Kim S."/>
            <person name="Choi T."/>
            <person name="Kim D."/>
            <person name="Ryu S."/>
            <person name="Kim W."/>
        </authorList>
    </citation>
    <scope>NUCLEOTIDE SEQUENCE [LARGE SCALE GENOMIC DNA]</scope>
    <source>
        <tissue evidence="2">Muscle</tissue>
    </source>
</reference>
<gene>
    <name evidence="2" type="ORF">E2C01_025463</name>
</gene>
<dbReference type="AlphaFoldDB" id="A0A5B7EFA8"/>
<sequence>MKREARAAAVVWTARGTVIGAFQQSGGGEAPLCTHCPATTTARRCRSCRRSLHAPSPPGCGAAVTNTISSGTSHRPQNSQYCRRIDI</sequence>
<keyword evidence="3" id="KW-1185">Reference proteome</keyword>
<accession>A0A5B7EFA8</accession>
<proteinExistence type="predicted"/>
<evidence type="ECO:0000256" key="1">
    <source>
        <dbReference type="SAM" id="MobiDB-lite"/>
    </source>
</evidence>
<feature type="compositionally biased region" description="Polar residues" evidence="1">
    <location>
        <begin position="68"/>
        <end position="81"/>
    </location>
</feature>
<organism evidence="2 3">
    <name type="scientific">Portunus trituberculatus</name>
    <name type="common">Swimming crab</name>
    <name type="synonym">Neptunus trituberculatus</name>
    <dbReference type="NCBI Taxonomy" id="210409"/>
    <lineage>
        <taxon>Eukaryota</taxon>
        <taxon>Metazoa</taxon>
        <taxon>Ecdysozoa</taxon>
        <taxon>Arthropoda</taxon>
        <taxon>Crustacea</taxon>
        <taxon>Multicrustacea</taxon>
        <taxon>Malacostraca</taxon>
        <taxon>Eumalacostraca</taxon>
        <taxon>Eucarida</taxon>
        <taxon>Decapoda</taxon>
        <taxon>Pleocyemata</taxon>
        <taxon>Brachyura</taxon>
        <taxon>Eubrachyura</taxon>
        <taxon>Portunoidea</taxon>
        <taxon>Portunidae</taxon>
        <taxon>Portuninae</taxon>
        <taxon>Portunus</taxon>
    </lineage>
</organism>
<feature type="region of interest" description="Disordered" evidence="1">
    <location>
        <begin position="68"/>
        <end position="87"/>
    </location>
</feature>
<evidence type="ECO:0000313" key="3">
    <source>
        <dbReference type="Proteomes" id="UP000324222"/>
    </source>
</evidence>
<protein>
    <submittedName>
        <fullName evidence="2">Uncharacterized protein</fullName>
    </submittedName>
</protein>
<dbReference type="EMBL" id="VSRR010002575">
    <property type="protein sequence ID" value="MPC32158.1"/>
    <property type="molecule type" value="Genomic_DNA"/>
</dbReference>